<keyword evidence="2" id="KW-1185">Reference proteome</keyword>
<dbReference type="RefSeq" id="YP_010359366.1">
    <property type="nucleotide sequence ID" value="NC_062772.1"/>
</dbReference>
<gene>
    <name evidence="1" type="primary">gp_16564</name>
</gene>
<reference evidence="1 2" key="1">
    <citation type="submission" date="2021-04" db="EMBL/GenBank/DDBJ databases">
        <authorList>
            <person name="Shkoporov A.N."/>
            <person name="Stockdale S.R."/>
            <person name="Guerin E."/>
            <person name="Ross R.P."/>
            <person name="Hill C."/>
        </authorList>
    </citation>
    <scope>NUCLEOTIDE SEQUENCE [LARGE SCALE GENOMIC DNA]</scope>
    <source>
        <strain evidence="2">cr77_1</strain>
    </source>
</reference>
<dbReference type="EMBL" id="MZ130482">
    <property type="protein sequence ID" value="QWM89794.1"/>
    <property type="molecule type" value="Genomic_DNA"/>
</dbReference>
<sequence length="128" mass="14628">MAENKDNILLDQVLEKVEYSFTRDILVKPLPEEYIEKEISEPVPTGKKDVDGIDKYDTKTEVKKVPTTFRKGIVLAIPSNYEWQDKENHPEVGDIVAYPSKAAAHFDLFKDSQLVNPYNVVAFISKNK</sequence>
<evidence type="ECO:0000313" key="2">
    <source>
        <dbReference type="Proteomes" id="UP000827562"/>
    </source>
</evidence>
<organism evidence="1 2">
    <name type="scientific">uncultured phage cr77_1</name>
    <dbReference type="NCBI Taxonomy" id="2986410"/>
    <lineage>
        <taxon>Viruses</taxon>
        <taxon>Duplodnaviria</taxon>
        <taxon>Heunggongvirae</taxon>
        <taxon>Uroviricota</taxon>
        <taxon>Caudoviricetes</taxon>
        <taxon>Crassvirales</taxon>
        <taxon>Suoliviridae</taxon>
        <taxon>Boorivirinae</taxon>
        <taxon>Canhaevirus</taxon>
        <taxon>Canhaevirus faecalis</taxon>
    </lineage>
</organism>
<name>A0AAE7RUT1_9CAUD</name>
<proteinExistence type="predicted"/>
<dbReference type="GeneID" id="75692064"/>
<evidence type="ECO:0000313" key="1">
    <source>
        <dbReference type="EMBL" id="QWM89794.1"/>
    </source>
</evidence>
<dbReference type="KEGG" id="vg:75692064"/>
<dbReference type="Proteomes" id="UP000827562">
    <property type="component" value="Segment"/>
</dbReference>
<accession>A0AAE7RUT1</accession>
<protein>
    <submittedName>
        <fullName evidence="1">Chaperonin</fullName>
    </submittedName>
</protein>